<feature type="compositionally biased region" description="Basic residues" evidence="1">
    <location>
        <begin position="91"/>
        <end position="106"/>
    </location>
</feature>
<sequence length="124" mass="13953">KCPRPQRLLTYPSIANLSNLFTDFYPHPPIDYRPHHRPPLRPCPSPCQCPDHKIGPMGRPIAPITKALPMPSARHRAAGSGPMGHPDHAPKLPHLRPPHVHRHRAHPWGEPPRSSPLKNLEPFP</sequence>
<accession>A0ABT6EVL8</accession>
<feature type="region of interest" description="Disordered" evidence="1">
    <location>
        <begin position="72"/>
        <end position="124"/>
    </location>
</feature>
<organism evidence="2 3">
    <name type="scientific">Candidatus Synechococcus calcipolaris G9</name>
    <dbReference type="NCBI Taxonomy" id="1497997"/>
    <lineage>
        <taxon>Bacteria</taxon>
        <taxon>Bacillati</taxon>
        <taxon>Cyanobacteriota</taxon>
        <taxon>Cyanophyceae</taxon>
        <taxon>Synechococcales</taxon>
        <taxon>Synechococcaceae</taxon>
        <taxon>Synechococcus</taxon>
    </lineage>
</organism>
<reference evidence="2" key="1">
    <citation type="journal article" date="2022" name="Genome Biol. Evol.">
        <title>A New Gene Family Diagnostic for Intracellular Biomineralization of Amorphous Ca Carbonates by Cyanobacteria.</title>
        <authorList>
            <person name="Benzerara K."/>
            <person name="Duprat E."/>
            <person name="Bitard-Feildel T."/>
            <person name="Caumes G."/>
            <person name="Cassier-Chauvat C."/>
            <person name="Chauvat F."/>
            <person name="Dezi M."/>
            <person name="Diop S.I."/>
            <person name="Gaschignard G."/>
            <person name="Gorgen S."/>
            <person name="Gugger M."/>
            <person name="Lopez-Garcia P."/>
            <person name="Millet M."/>
            <person name="Skouri-Panet F."/>
            <person name="Moreira D."/>
            <person name="Callebaut I."/>
        </authorList>
    </citation>
    <scope>NUCLEOTIDE SEQUENCE</scope>
    <source>
        <strain evidence="2">G9</strain>
    </source>
</reference>
<name>A0ABT6EVL8_9SYNE</name>
<dbReference type="Proteomes" id="UP001154265">
    <property type="component" value="Unassembled WGS sequence"/>
</dbReference>
<evidence type="ECO:0000256" key="1">
    <source>
        <dbReference type="SAM" id="MobiDB-lite"/>
    </source>
</evidence>
<reference evidence="2" key="2">
    <citation type="submission" date="2022-01" db="EMBL/GenBank/DDBJ databases">
        <authorList>
            <person name="Zivanovic Y."/>
            <person name="Moreira D."/>
            <person name="Lopez-Garcia P."/>
        </authorList>
    </citation>
    <scope>NUCLEOTIDE SEQUENCE</scope>
    <source>
        <strain evidence="2">G9</strain>
    </source>
</reference>
<gene>
    <name evidence="2" type="ORF">L3556_02715</name>
</gene>
<proteinExistence type="predicted"/>
<dbReference type="RefSeq" id="WP_277865763.1">
    <property type="nucleotide sequence ID" value="NZ_JAKKUT010000001.1"/>
</dbReference>
<dbReference type="EMBL" id="JAKKUT010000001">
    <property type="protein sequence ID" value="MDG2989851.1"/>
    <property type="molecule type" value="Genomic_DNA"/>
</dbReference>
<feature type="non-terminal residue" evidence="2">
    <location>
        <position position="1"/>
    </location>
</feature>
<evidence type="ECO:0000313" key="3">
    <source>
        <dbReference type="Proteomes" id="UP001154265"/>
    </source>
</evidence>
<protein>
    <submittedName>
        <fullName evidence="2">Uncharacterized protein</fullName>
    </submittedName>
</protein>
<comment type="caution">
    <text evidence="2">The sequence shown here is derived from an EMBL/GenBank/DDBJ whole genome shotgun (WGS) entry which is preliminary data.</text>
</comment>
<evidence type="ECO:0000313" key="2">
    <source>
        <dbReference type="EMBL" id="MDG2989851.1"/>
    </source>
</evidence>
<keyword evidence="3" id="KW-1185">Reference proteome</keyword>